<evidence type="ECO:0000313" key="4">
    <source>
        <dbReference type="Proteomes" id="UP000501849"/>
    </source>
</evidence>
<accession>A0A6H0S5U2</accession>
<sequence length="108" mass="10345">MKATILVPIAALLVAGAATAVGISLTSSADDAPASPIVVTAPQRVPAAPGPAASDLPAVPGPAGPASPRITAEPKAPPPVDVPAPPPAITDGGDDDDGDDDDDGGWDD</sequence>
<protein>
    <recommendedName>
        <fullName evidence="5">Small hydrophilic protein</fullName>
    </recommendedName>
</protein>
<keyword evidence="2" id="KW-0732">Signal</keyword>
<keyword evidence="4" id="KW-1185">Reference proteome</keyword>
<gene>
    <name evidence="3" type="ORF">EXE63_13630</name>
</gene>
<name>A0A6H0S5U2_9MYCO</name>
<dbReference type="KEGG" id="mfre:EXE63_13630"/>
<feature type="signal peptide" evidence="2">
    <location>
        <begin position="1"/>
        <end position="20"/>
    </location>
</feature>
<dbReference type="RefSeq" id="WP_168142360.1">
    <property type="nucleotide sequence ID" value="NZ_CP038799.1"/>
</dbReference>
<feature type="chain" id="PRO_5039562415" description="Small hydrophilic protein" evidence="2">
    <location>
        <begin position="21"/>
        <end position="108"/>
    </location>
</feature>
<evidence type="ECO:0000256" key="2">
    <source>
        <dbReference type="SAM" id="SignalP"/>
    </source>
</evidence>
<proteinExistence type="predicted"/>
<evidence type="ECO:0000256" key="1">
    <source>
        <dbReference type="SAM" id="MobiDB-lite"/>
    </source>
</evidence>
<reference evidence="3 4" key="1">
    <citation type="submission" date="2019-04" db="EMBL/GenBank/DDBJ databases">
        <title>Draft, Whole-Genome Sequence of the Anthracene-degrading Mycobacterium frederiksbergense LB501T, Isolated from a Polycyclic Aromatic Hydrocarbon (PAH)-Contaminated Soil.</title>
        <authorList>
            <person name="Augelletti F."/>
        </authorList>
    </citation>
    <scope>NUCLEOTIDE SEQUENCE [LARGE SCALE GENOMIC DNA]</scope>
    <source>
        <strain evidence="3 4">LB 501T</strain>
    </source>
</reference>
<organism evidence="3 4">
    <name type="scientific">Mycolicibacterium frederiksbergense</name>
    <dbReference type="NCBI Taxonomy" id="117567"/>
    <lineage>
        <taxon>Bacteria</taxon>
        <taxon>Bacillati</taxon>
        <taxon>Actinomycetota</taxon>
        <taxon>Actinomycetes</taxon>
        <taxon>Mycobacteriales</taxon>
        <taxon>Mycobacteriaceae</taxon>
        <taxon>Mycolicibacterium</taxon>
    </lineage>
</organism>
<feature type="compositionally biased region" description="Acidic residues" evidence="1">
    <location>
        <begin position="92"/>
        <end position="108"/>
    </location>
</feature>
<dbReference type="AlphaFoldDB" id="A0A6H0S5U2"/>
<feature type="region of interest" description="Disordered" evidence="1">
    <location>
        <begin position="44"/>
        <end position="108"/>
    </location>
</feature>
<dbReference type="EMBL" id="CP038799">
    <property type="protein sequence ID" value="QIV81809.1"/>
    <property type="molecule type" value="Genomic_DNA"/>
</dbReference>
<evidence type="ECO:0008006" key="5">
    <source>
        <dbReference type="Google" id="ProtNLM"/>
    </source>
</evidence>
<dbReference type="Proteomes" id="UP000501849">
    <property type="component" value="Chromosome"/>
</dbReference>
<evidence type="ECO:0000313" key="3">
    <source>
        <dbReference type="EMBL" id="QIV81809.1"/>
    </source>
</evidence>
<feature type="compositionally biased region" description="Pro residues" evidence="1">
    <location>
        <begin position="75"/>
        <end position="88"/>
    </location>
</feature>